<comment type="caution">
    <text evidence="1">The sequence shown here is derived from an EMBL/GenBank/DDBJ whole genome shotgun (WGS) entry which is preliminary data.</text>
</comment>
<evidence type="ECO:0000313" key="1">
    <source>
        <dbReference type="EMBL" id="KHG02958.1"/>
    </source>
</evidence>
<reference evidence="2" key="1">
    <citation type="submission" date="2014-09" db="EMBL/GenBank/DDBJ databases">
        <authorList>
            <person name="Mudge J."/>
            <person name="Ramaraj T."/>
            <person name="Lindquist I.E."/>
            <person name="Bharti A.K."/>
            <person name="Sundararajan A."/>
            <person name="Cameron C.T."/>
            <person name="Woodward J.E."/>
            <person name="May G.D."/>
            <person name="Brubaker C."/>
            <person name="Broadhvest J."/>
            <person name="Wilkins T.A."/>
        </authorList>
    </citation>
    <scope>NUCLEOTIDE SEQUENCE</scope>
    <source>
        <strain evidence="2">cv. AKA8401</strain>
    </source>
</reference>
<name>A0A0B0MLG3_GOSAR</name>
<evidence type="ECO:0000313" key="2">
    <source>
        <dbReference type="Proteomes" id="UP000032142"/>
    </source>
</evidence>
<dbReference type="Proteomes" id="UP000032142">
    <property type="component" value="Unassembled WGS sequence"/>
</dbReference>
<accession>A0A0B0MLG3</accession>
<keyword evidence="2" id="KW-1185">Reference proteome</keyword>
<protein>
    <submittedName>
        <fullName evidence="1">Uncharacterized protein</fullName>
    </submittedName>
</protein>
<dbReference type="EMBL" id="JRRC01312422">
    <property type="protein sequence ID" value="KHG02958.1"/>
    <property type="molecule type" value="Genomic_DNA"/>
</dbReference>
<organism evidence="1 2">
    <name type="scientific">Gossypium arboreum</name>
    <name type="common">Tree cotton</name>
    <name type="synonym">Gossypium nanking</name>
    <dbReference type="NCBI Taxonomy" id="29729"/>
    <lineage>
        <taxon>Eukaryota</taxon>
        <taxon>Viridiplantae</taxon>
        <taxon>Streptophyta</taxon>
        <taxon>Embryophyta</taxon>
        <taxon>Tracheophyta</taxon>
        <taxon>Spermatophyta</taxon>
        <taxon>Magnoliopsida</taxon>
        <taxon>eudicotyledons</taxon>
        <taxon>Gunneridae</taxon>
        <taxon>Pentapetalae</taxon>
        <taxon>rosids</taxon>
        <taxon>malvids</taxon>
        <taxon>Malvales</taxon>
        <taxon>Malvaceae</taxon>
        <taxon>Malvoideae</taxon>
        <taxon>Gossypium</taxon>
    </lineage>
</organism>
<sequence>MLIIFSLLWQHQILTLTCTCDY</sequence>
<proteinExistence type="predicted"/>
<gene>
    <name evidence="1" type="ORF">F383_25449</name>
</gene>
<dbReference type="AlphaFoldDB" id="A0A0B0MLG3"/>